<dbReference type="Proteomes" id="UP000319817">
    <property type="component" value="Chromosome"/>
</dbReference>
<dbReference type="NCBIfam" id="TIGR03546">
    <property type="entry name" value="TIGR03546 family protein"/>
    <property type="match status" value="1"/>
</dbReference>
<feature type="transmembrane region" description="Helical" evidence="2">
    <location>
        <begin position="115"/>
        <end position="138"/>
    </location>
</feature>
<dbReference type="RefSeq" id="WP_145420373.1">
    <property type="nucleotide sequence ID" value="NZ_CP036526.1"/>
</dbReference>
<gene>
    <name evidence="4" type="ORF">K239x_44850</name>
</gene>
<dbReference type="InterPro" id="IPR018639">
    <property type="entry name" value="DUF2062"/>
</dbReference>
<evidence type="ECO:0000313" key="4">
    <source>
        <dbReference type="EMBL" id="QDT12475.1"/>
    </source>
</evidence>
<keyword evidence="2" id="KW-0812">Transmembrane</keyword>
<feature type="domain" description="DUF2062" evidence="3">
    <location>
        <begin position="21"/>
        <end position="143"/>
    </location>
</feature>
<dbReference type="Pfam" id="PF09835">
    <property type="entry name" value="DUF2062"/>
    <property type="match status" value="1"/>
</dbReference>
<keyword evidence="5" id="KW-1185">Reference proteome</keyword>
<accession>A0A517NZC6</accession>
<dbReference type="InterPro" id="IPR019935">
    <property type="entry name" value="CHP03546"/>
</dbReference>
<evidence type="ECO:0000256" key="2">
    <source>
        <dbReference type="SAM" id="Phobius"/>
    </source>
</evidence>
<sequence length="288" mass="31759">MIIWTIKLYKSIKSAIAGRRYPHQLAAAVAFGTLLGVVPHGNLLALAILIVVLSLRVNHAMAGITAIGVSFAASRMDPYSHVVGNQLLNHSRFSEYATQAWQLPIVPWTDLNNSVVMGSFVIGVAALIPIFMVTYPIFRLFKTTEEEDTLAADLQTEKQNRNVAKHSVVLVDQGHNEVAAPHVDRHTPDVEETIDVTDEQPALNEIRIDEAESLHETVAETHADLQVETRVDVIRMVDYRDEAIDDQSDTTAESDPAPPASSTPPPSDEALSYLLRQLRDSQQQRKAA</sequence>
<evidence type="ECO:0000256" key="1">
    <source>
        <dbReference type="SAM" id="MobiDB-lite"/>
    </source>
</evidence>
<name>A0A517NZC6_9BACT</name>
<dbReference type="EMBL" id="CP036526">
    <property type="protein sequence ID" value="QDT12475.1"/>
    <property type="molecule type" value="Genomic_DNA"/>
</dbReference>
<proteinExistence type="predicted"/>
<keyword evidence="2" id="KW-1133">Transmembrane helix</keyword>
<organism evidence="4 5">
    <name type="scientific">Stieleria marina</name>
    <dbReference type="NCBI Taxonomy" id="1930275"/>
    <lineage>
        <taxon>Bacteria</taxon>
        <taxon>Pseudomonadati</taxon>
        <taxon>Planctomycetota</taxon>
        <taxon>Planctomycetia</taxon>
        <taxon>Pirellulales</taxon>
        <taxon>Pirellulaceae</taxon>
        <taxon>Stieleria</taxon>
    </lineage>
</organism>
<reference evidence="4 5" key="1">
    <citation type="submission" date="2019-02" db="EMBL/GenBank/DDBJ databases">
        <title>Deep-cultivation of Planctomycetes and their phenomic and genomic characterization uncovers novel biology.</title>
        <authorList>
            <person name="Wiegand S."/>
            <person name="Jogler M."/>
            <person name="Boedeker C."/>
            <person name="Pinto D."/>
            <person name="Vollmers J."/>
            <person name="Rivas-Marin E."/>
            <person name="Kohn T."/>
            <person name="Peeters S.H."/>
            <person name="Heuer A."/>
            <person name="Rast P."/>
            <person name="Oberbeckmann S."/>
            <person name="Bunk B."/>
            <person name="Jeske O."/>
            <person name="Meyerdierks A."/>
            <person name="Storesund J.E."/>
            <person name="Kallscheuer N."/>
            <person name="Luecker S."/>
            <person name="Lage O.M."/>
            <person name="Pohl T."/>
            <person name="Merkel B.J."/>
            <person name="Hornburger P."/>
            <person name="Mueller R.-W."/>
            <person name="Bruemmer F."/>
            <person name="Labrenz M."/>
            <person name="Spormann A.M."/>
            <person name="Op den Camp H."/>
            <person name="Overmann J."/>
            <person name="Amann R."/>
            <person name="Jetten M.S.M."/>
            <person name="Mascher T."/>
            <person name="Medema M.H."/>
            <person name="Devos D.P."/>
            <person name="Kaster A.-K."/>
            <person name="Ovreas L."/>
            <person name="Rohde M."/>
            <person name="Galperin M.Y."/>
            <person name="Jogler C."/>
        </authorList>
    </citation>
    <scope>NUCLEOTIDE SEQUENCE [LARGE SCALE GENOMIC DNA]</scope>
    <source>
        <strain evidence="4 5">K23_9</strain>
    </source>
</reference>
<keyword evidence="2" id="KW-0472">Membrane</keyword>
<dbReference type="AlphaFoldDB" id="A0A517NZC6"/>
<dbReference type="OrthoDB" id="268259at2"/>
<feature type="compositionally biased region" description="Pro residues" evidence="1">
    <location>
        <begin position="256"/>
        <end position="267"/>
    </location>
</feature>
<protein>
    <recommendedName>
        <fullName evidence="3">DUF2062 domain-containing protein</fullName>
    </recommendedName>
</protein>
<evidence type="ECO:0000313" key="5">
    <source>
        <dbReference type="Proteomes" id="UP000319817"/>
    </source>
</evidence>
<feature type="region of interest" description="Disordered" evidence="1">
    <location>
        <begin position="242"/>
        <end position="270"/>
    </location>
</feature>
<evidence type="ECO:0000259" key="3">
    <source>
        <dbReference type="Pfam" id="PF09835"/>
    </source>
</evidence>